<keyword evidence="3" id="KW-1185">Reference proteome</keyword>
<organism evidence="2 3">
    <name type="scientific">Hyalangium rubrum</name>
    <dbReference type="NCBI Taxonomy" id="3103134"/>
    <lineage>
        <taxon>Bacteria</taxon>
        <taxon>Pseudomonadati</taxon>
        <taxon>Myxococcota</taxon>
        <taxon>Myxococcia</taxon>
        <taxon>Myxococcales</taxon>
        <taxon>Cystobacterineae</taxon>
        <taxon>Archangiaceae</taxon>
        <taxon>Hyalangium</taxon>
    </lineage>
</organism>
<dbReference type="PROSITE" id="PS51257">
    <property type="entry name" value="PROKAR_LIPOPROTEIN"/>
    <property type="match status" value="1"/>
</dbReference>
<evidence type="ECO:0000256" key="1">
    <source>
        <dbReference type="SAM" id="SignalP"/>
    </source>
</evidence>
<dbReference type="EMBL" id="JAXIVS010000020">
    <property type="protein sequence ID" value="MDY7232400.1"/>
    <property type="molecule type" value="Genomic_DNA"/>
</dbReference>
<evidence type="ECO:0000313" key="3">
    <source>
        <dbReference type="Proteomes" id="UP001291309"/>
    </source>
</evidence>
<name>A0ABU5HFZ8_9BACT</name>
<feature type="chain" id="PRO_5047534464" description="Lipoprotein" evidence="1">
    <location>
        <begin position="22"/>
        <end position="168"/>
    </location>
</feature>
<dbReference type="Proteomes" id="UP001291309">
    <property type="component" value="Unassembled WGS sequence"/>
</dbReference>
<protein>
    <recommendedName>
        <fullName evidence="4">Lipoprotein</fullName>
    </recommendedName>
</protein>
<dbReference type="RefSeq" id="WP_321551115.1">
    <property type="nucleotide sequence ID" value="NZ_JAXIVS010000020.1"/>
</dbReference>
<proteinExistence type="predicted"/>
<feature type="signal peptide" evidence="1">
    <location>
        <begin position="1"/>
        <end position="21"/>
    </location>
</feature>
<keyword evidence="1" id="KW-0732">Signal</keyword>
<sequence length="168" mass="16949">MKKLLVLVVFGLSVGCGVAVAPEEEMELGTVTGAQCGACPTGTVTSGYYCDSSCDPNNNCALSWSGRTCTATSPITGTIYPCYVGTCPLGYYGASQGYAAGCVSPPWNTSTAANQTTCVPVPAPSPGLTYTECGSSANCATGFRVQSRTSTSACASTSTPNATICEAI</sequence>
<evidence type="ECO:0000313" key="2">
    <source>
        <dbReference type="EMBL" id="MDY7232400.1"/>
    </source>
</evidence>
<accession>A0ABU5HFZ8</accession>
<comment type="caution">
    <text evidence="2">The sequence shown here is derived from an EMBL/GenBank/DDBJ whole genome shotgun (WGS) entry which is preliminary data.</text>
</comment>
<gene>
    <name evidence="2" type="ORF">SYV04_38790</name>
</gene>
<evidence type="ECO:0008006" key="4">
    <source>
        <dbReference type="Google" id="ProtNLM"/>
    </source>
</evidence>
<reference evidence="2 3" key="1">
    <citation type="submission" date="2023-12" db="EMBL/GenBank/DDBJ databases">
        <title>the genome sequence of Hyalangium sp. s54d21.</title>
        <authorList>
            <person name="Zhang X."/>
        </authorList>
    </citation>
    <scope>NUCLEOTIDE SEQUENCE [LARGE SCALE GENOMIC DNA]</scope>
    <source>
        <strain evidence="3">s54d21</strain>
    </source>
</reference>